<accession>A0A0E9PZM2</accession>
<organism evidence="2">
    <name type="scientific">Anguilla anguilla</name>
    <name type="common">European freshwater eel</name>
    <name type="synonym">Muraena anguilla</name>
    <dbReference type="NCBI Taxonomy" id="7936"/>
    <lineage>
        <taxon>Eukaryota</taxon>
        <taxon>Metazoa</taxon>
        <taxon>Chordata</taxon>
        <taxon>Craniata</taxon>
        <taxon>Vertebrata</taxon>
        <taxon>Euteleostomi</taxon>
        <taxon>Actinopterygii</taxon>
        <taxon>Neopterygii</taxon>
        <taxon>Teleostei</taxon>
        <taxon>Anguilliformes</taxon>
        <taxon>Anguillidae</taxon>
        <taxon>Anguilla</taxon>
    </lineage>
</organism>
<dbReference type="AlphaFoldDB" id="A0A0E9PZM2"/>
<reference evidence="2" key="2">
    <citation type="journal article" date="2015" name="Fish Shellfish Immunol.">
        <title>Early steps in the European eel (Anguilla anguilla)-Vibrio vulnificus interaction in the gills: Role of the RtxA13 toxin.</title>
        <authorList>
            <person name="Callol A."/>
            <person name="Pajuelo D."/>
            <person name="Ebbesson L."/>
            <person name="Teles M."/>
            <person name="MacKenzie S."/>
            <person name="Amaro C."/>
        </authorList>
    </citation>
    <scope>NUCLEOTIDE SEQUENCE</scope>
</reference>
<name>A0A0E9PZM2_ANGAN</name>
<sequence>MESFSPVEKGSLPTFNGNTEGSSYYRESRAKNADCEYLSTTALGSRTTLMVDQMKTETNEQCSVNQ</sequence>
<evidence type="ECO:0000256" key="1">
    <source>
        <dbReference type="SAM" id="MobiDB-lite"/>
    </source>
</evidence>
<dbReference type="EMBL" id="GBXM01098643">
    <property type="protein sequence ID" value="JAH09934.1"/>
    <property type="molecule type" value="Transcribed_RNA"/>
</dbReference>
<evidence type="ECO:0000313" key="2">
    <source>
        <dbReference type="EMBL" id="JAH09934.1"/>
    </source>
</evidence>
<feature type="compositionally biased region" description="Polar residues" evidence="1">
    <location>
        <begin position="13"/>
        <end position="22"/>
    </location>
</feature>
<proteinExistence type="predicted"/>
<feature type="region of interest" description="Disordered" evidence="1">
    <location>
        <begin position="1"/>
        <end position="30"/>
    </location>
</feature>
<protein>
    <submittedName>
        <fullName evidence="2">Uncharacterized protein</fullName>
    </submittedName>
</protein>
<reference evidence="2" key="1">
    <citation type="submission" date="2014-11" db="EMBL/GenBank/DDBJ databases">
        <authorList>
            <person name="Amaro Gonzalez C."/>
        </authorList>
    </citation>
    <scope>NUCLEOTIDE SEQUENCE</scope>
</reference>